<reference evidence="2" key="1">
    <citation type="submission" date="2020-01" db="EMBL/GenBank/DDBJ databases">
        <title>Identification and distribution of gene clusters putatively required for synthesis of sphingolipid metabolism inhibitors in phylogenetically diverse species of the filamentous fungus Fusarium.</title>
        <authorList>
            <person name="Kim H.-S."/>
            <person name="Busman M."/>
            <person name="Brown D.W."/>
            <person name="Divon H."/>
            <person name="Uhlig S."/>
            <person name="Proctor R.H."/>
        </authorList>
    </citation>
    <scope>NUCLEOTIDE SEQUENCE</scope>
    <source>
        <strain evidence="2">NRRL 53441</strain>
    </source>
</reference>
<proteinExistence type="predicted"/>
<evidence type="ECO:0000256" key="1">
    <source>
        <dbReference type="SAM" id="MobiDB-lite"/>
    </source>
</evidence>
<dbReference type="AlphaFoldDB" id="A0A8H4JJ44"/>
<protein>
    <submittedName>
        <fullName evidence="2">Uncharacterized protein</fullName>
    </submittedName>
</protein>
<sequence length="307" mass="34810">MHRRFKTWIDSKRQRKTKAESSSVAEPEMPFLPNPRPYALTPSVNQNIGSGGVVYVIAWDPKASLKTTCLGWYSPAMIRAAWALAKCLEYTLALGGGSAPIHAGLGPWDGLWLADRRLIVPQRLSAIISLEVVWSIGTHKHRCKAAPNQKDVDEVLHILDTHFTNLISLHLGLQLDLRTLRWVEGQTVIRRQTAYLDMFQILDAFVQSRTDGRQDIVQFRDPFTLSITTYAFTNICEEIEDRDGNHQQVKDLGVKVWRRLVPGMQEPEEWGKGESATADSGYWIWPDRENARDCDKMSMTVQTCFGS</sequence>
<keyword evidence="3" id="KW-1185">Reference proteome</keyword>
<dbReference type="OrthoDB" id="5985073at2759"/>
<evidence type="ECO:0000313" key="2">
    <source>
        <dbReference type="EMBL" id="KAF4426139.1"/>
    </source>
</evidence>
<name>A0A8H4JJ44_9HYPO</name>
<organism evidence="2 3">
    <name type="scientific">Fusarium austroafricanum</name>
    <dbReference type="NCBI Taxonomy" id="2364996"/>
    <lineage>
        <taxon>Eukaryota</taxon>
        <taxon>Fungi</taxon>
        <taxon>Dikarya</taxon>
        <taxon>Ascomycota</taxon>
        <taxon>Pezizomycotina</taxon>
        <taxon>Sordariomycetes</taxon>
        <taxon>Hypocreomycetidae</taxon>
        <taxon>Hypocreales</taxon>
        <taxon>Nectriaceae</taxon>
        <taxon>Fusarium</taxon>
        <taxon>Fusarium concolor species complex</taxon>
    </lineage>
</organism>
<gene>
    <name evidence="2" type="ORF">F53441_14144</name>
</gene>
<comment type="caution">
    <text evidence="2">The sequence shown here is derived from an EMBL/GenBank/DDBJ whole genome shotgun (WGS) entry which is preliminary data.</text>
</comment>
<dbReference type="Proteomes" id="UP000605986">
    <property type="component" value="Unassembled WGS sequence"/>
</dbReference>
<dbReference type="EMBL" id="JAADJG010001078">
    <property type="protein sequence ID" value="KAF4426139.1"/>
    <property type="molecule type" value="Genomic_DNA"/>
</dbReference>
<accession>A0A8H4JJ44</accession>
<feature type="region of interest" description="Disordered" evidence="1">
    <location>
        <begin position="1"/>
        <end position="30"/>
    </location>
</feature>
<evidence type="ECO:0000313" key="3">
    <source>
        <dbReference type="Proteomes" id="UP000605986"/>
    </source>
</evidence>